<feature type="domain" description="Cytochrome b561 bacterial/Ni-hydrogenase" evidence="7">
    <location>
        <begin position="10"/>
        <end position="189"/>
    </location>
</feature>
<evidence type="ECO:0000259" key="7">
    <source>
        <dbReference type="Pfam" id="PF01292"/>
    </source>
</evidence>
<dbReference type="AlphaFoldDB" id="A0A939EHG6"/>
<dbReference type="Gene3D" id="1.20.950.20">
    <property type="entry name" value="Transmembrane di-heme cytochromes, Chain C"/>
    <property type="match status" value="1"/>
</dbReference>
<dbReference type="Pfam" id="PF01292">
    <property type="entry name" value="Ni_hydr_CYTB"/>
    <property type="match status" value="1"/>
</dbReference>
<dbReference type="GO" id="GO:0009055">
    <property type="term" value="F:electron transfer activity"/>
    <property type="evidence" value="ECO:0007669"/>
    <property type="project" value="InterPro"/>
</dbReference>
<sequence length="204" mass="23418">MAEKQYVKIFARFERFWHWTQALLVIVLLVTGARLHGLIGGFDWKAAFGVHLVAAGLIVLLWIFAIFWHFTTGEWVQYVPTFRNLVAVIRYYAYGIFLGEKHPAKPTVRRKHNPLQRLSYLFLKLIINPAIWITGILYLTIGSNGLPLDWVAWAHLVAAYAMAVFVVIHVYMATTGETVLSYLKAMITGYEWVVVEPEKKPGKR</sequence>
<evidence type="ECO:0000256" key="6">
    <source>
        <dbReference type="SAM" id="Phobius"/>
    </source>
</evidence>
<evidence type="ECO:0000256" key="2">
    <source>
        <dbReference type="ARBA" id="ARBA00022475"/>
    </source>
</evidence>
<dbReference type="GO" id="GO:0005886">
    <property type="term" value="C:plasma membrane"/>
    <property type="evidence" value="ECO:0007669"/>
    <property type="project" value="UniProtKB-SubCell"/>
</dbReference>
<feature type="transmembrane region" description="Helical" evidence="6">
    <location>
        <begin position="120"/>
        <end position="141"/>
    </location>
</feature>
<gene>
    <name evidence="8" type="ORF">JF539_23160</name>
</gene>
<protein>
    <submittedName>
        <fullName evidence="8">Cytochrome b/b6 domain-containing protein</fullName>
    </submittedName>
</protein>
<dbReference type="RefSeq" id="WP_207143123.1">
    <property type="nucleotide sequence ID" value="NZ_JAEKJZ010000006.1"/>
</dbReference>
<dbReference type="InterPro" id="IPR011577">
    <property type="entry name" value="Cyt_b561_bac/Ni-Hgenase"/>
</dbReference>
<evidence type="ECO:0000256" key="4">
    <source>
        <dbReference type="ARBA" id="ARBA00022989"/>
    </source>
</evidence>
<comment type="caution">
    <text evidence="8">The sequence shown here is derived from an EMBL/GenBank/DDBJ whole genome shotgun (WGS) entry which is preliminary data.</text>
</comment>
<evidence type="ECO:0000256" key="3">
    <source>
        <dbReference type="ARBA" id="ARBA00022692"/>
    </source>
</evidence>
<dbReference type="GO" id="GO:0022904">
    <property type="term" value="P:respiratory electron transport chain"/>
    <property type="evidence" value="ECO:0007669"/>
    <property type="project" value="InterPro"/>
</dbReference>
<keyword evidence="4 6" id="KW-1133">Transmembrane helix</keyword>
<keyword evidence="3 6" id="KW-0812">Transmembrane</keyword>
<dbReference type="InterPro" id="IPR016174">
    <property type="entry name" value="Di-haem_cyt_TM"/>
</dbReference>
<keyword evidence="2" id="KW-1003">Cell membrane</keyword>
<proteinExistence type="predicted"/>
<keyword evidence="5 6" id="KW-0472">Membrane</keyword>
<dbReference type="PANTHER" id="PTHR30485:SF0">
    <property type="entry name" value="NI_FE-HYDROGENASE 1 B-TYPE CYTOCHROME SUBUNIT-RELATED"/>
    <property type="match status" value="1"/>
</dbReference>
<reference evidence="8" key="1">
    <citation type="submission" date="2020-12" db="EMBL/GenBank/DDBJ databases">
        <title>Oil enriched cultivation method for isolating marine PHA-producing bacteria.</title>
        <authorList>
            <person name="Zheng W."/>
            <person name="Yu S."/>
            <person name="Huang Y."/>
        </authorList>
    </citation>
    <scope>NUCLEOTIDE SEQUENCE</scope>
    <source>
        <strain evidence="8">SY-2-12</strain>
    </source>
</reference>
<evidence type="ECO:0000256" key="1">
    <source>
        <dbReference type="ARBA" id="ARBA00004651"/>
    </source>
</evidence>
<evidence type="ECO:0000313" key="9">
    <source>
        <dbReference type="Proteomes" id="UP000664096"/>
    </source>
</evidence>
<dbReference type="SUPFAM" id="SSF81342">
    <property type="entry name" value="Transmembrane di-heme cytochromes"/>
    <property type="match status" value="1"/>
</dbReference>
<dbReference type="PANTHER" id="PTHR30485">
    <property type="entry name" value="NI/FE-HYDROGENASE 1 B-TYPE CYTOCHROME SUBUNIT"/>
    <property type="match status" value="1"/>
</dbReference>
<evidence type="ECO:0000256" key="5">
    <source>
        <dbReference type="ARBA" id="ARBA00023136"/>
    </source>
</evidence>
<organism evidence="8 9">
    <name type="scientific">Roseibium aggregatum</name>
    <dbReference type="NCBI Taxonomy" id="187304"/>
    <lineage>
        <taxon>Bacteria</taxon>
        <taxon>Pseudomonadati</taxon>
        <taxon>Pseudomonadota</taxon>
        <taxon>Alphaproteobacteria</taxon>
        <taxon>Hyphomicrobiales</taxon>
        <taxon>Stappiaceae</taxon>
        <taxon>Roseibium</taxon>
    </lineage>
</organism>
<name>A0A939EHG6_9HYPH</name>
<accession>A0A939EHG6</accession>
<feature type="transmembrane region" description="Helical" evidence="6">
    <location>
        <begin position="16"/>
        <end position="35"/>
    </location>
</feature>
<feature type="transmembrane region" description="Helical" evidence="6">
    <location>
        <begin position="153"/>
        <end position="174"/>
    </location>
</feature>
<dbReference type="GO" id="GO:0020037">
    <property type="term" value="F:heme binding"/>
    <property type="evidence" value="ECO:0007669"/>
    <property type="project" value="TreeGrafter"/>
</dbReference>
<feature type="transmembrane region" description="Helical" evidence="6">
    <location>
        <begin position="47"/>
        <end position="70"/>
    </location>
</feature>
<dbReference type="EMBL" id="JAEKJZ010000006">
    <property type="protein sequence ID" value="MBN9673277.1"/>
    <property type="molecule type" value="Genomic_DNA"/>
</dbReference>
<dbReference type="Proteomes" id="UP000664096">
    <property type="component" value="Unassembled WGS sequence"/>
</dbReference>
<comment type="subcellular location">
    <subcellularLocation>
        <location evidence="1">Cell membrane</location>
        <topology evidence="1">Multi-pass membrane protein</topology>
    </subcellularLocation>
</comment>
<dbReference type="InterPro" id="IPR051542">
    <property type="entry name" value="Hydrogenase_cytochrome"/>
</dbReference>
<evidence type="ECO:0000313" key="8">
    <source>
        <dbReference type="EMBL" id="MBN9673277.1"/>
    </source>
</evidence>